<protein>
    <submittedName>
        <fullName evidence="6">Sensor histidine kinase</fullName>
    </submittedName>
</protein>
<keyword evidence="4" id="KW-0812">Transmembrane</keyword>
<keyword evidence="7" id="KW-1185">Reference proteome</keyword>
<keyword evidence="2 6" id="KW-0418">Kinase</keyword>
<evidence type="ECO:0000313" key="6">
    <source>
        <dbReference type="EMBL" id="QEO13331.1"/>
    </source>
</evidence>
<evidence type="ECO:0000256" key="2">
    <source>
        <dbReference type="ARBA" id="ARBA00022777"/>
    </source>
</evidence>
<feature type="transmembrane region" description="Helical" evidence="4">
    <location>
        <begin position="67"/>
        <end position="92"/>
    </location>
</feature>
<dbReference type="InterPro" id="IPR036890">
    <property type="entry name" value="HATPase_C_sf"/>
</dbReference>
<feature type="transmembrane region" description="Helical" evidence="4">
    <location>
        <begin position="165"/>
        <end position="183"/>
    </location>
</feature>
<feature type="transmembrane region" description="Helical" evidence="4">
    <location>
        <begin position="104"/>
        <end position="132"/>
    </location>
</feature>
<name>A0A5C1YBE4_9MICO</name>
<dbReference type="GO" id="GO:0000155">
    <property type="term" value="F:phosphorelay sensor kinase activity"/>
    <property type="evidence" value="ECO:0007669"/>
    <property type="project" value="InterPro"/>
</dbReference>
<keyword evidence="3" id="KW-0902">Two-component regulatory system</keyword>
<dbReference type="Pfam" id="PF07730">
    <property type="entry name" value="HisKA_3"/>
    <property type="match status" value="1"/>
</dbReference>
<dbReference type="OrthoDB" id="5241784at2"/>
<feature type="transmembrane region" description="Helical" evidence="4">
    <location>
        <begin position="139"/>
        <end position="159"/>
    </location>
</feature>
<reference evidence="6 7" key="1">
    <citation type="submission" date="2019-09" db="EMBL/GenBank/DDBJ databases">
        <title>Genome sequencing of strain KACC 19306.</title>
        <authorList>
            <person name="Heo J."/>
            <person name="Kim S.-J."/>
            <person name="Kim J.-S."/>
            <person name="Hong S.-B."/>
            <person name="Kwon S.-W."/>
        </authorList>
    </citation>
    <scope>NUCLEOTIDE SEQUENCE [LARGE SCALE GENOMIC DNA]</scope>
    <source>
        <strain evidence="6 7">KACC 19306</strain>
    </source>
</reference>
<dbReference type="AlphaFoldDB" id="A0A5C1YBE4"/>
<dbReference type="Proteomes" id="UP000324678">
    <property type="component" value="Chromosome"/>
</dbReference>
<dbReference type="SUPFAM" id="SSF55874">
    <property type="entry name" value="ATPase domain of HSP90 chaperone/DNA topoisomerase II/histidine kinase"/>
    <property type="match status" value="1"/>
</dbReference>
<sequence length="398" mass="41522">MADATVIRSGPTWPILPASMAATGRASVAASLRSRAAVSWYVGAGISLLWLATLVEDVVGASRGPASAAIGVALVVVYGLAFLVAGPTVWALPVRGRLLVVAGLWAYTFVFTPWVGWAIGGTWTYVGVLIGVCVLDWRLTWKLVFGLGALAVVTGYLAYGPVQDIFFAPAITVSISAMMAAFARNLASMNQLRAAQAELERMAVEQERGRVARDIHDILGHSLTVITVKAELARKLVEVDAERAGREIGEVEDLARGALADVRATVAGFRGVSVSGELAGARTALEAADIVADLPVSTEQVPAGFRELAGWVVREGVTNVIRHASARTCRVRLDAHGIEVADDGVGPSAGAEGAGGAAFDTANASNGLRGLRERVESAGARLSIGRSDLGGFSLRVAW</sequence>
<keyword evidence="4" id="KW-0472">Membrane</keyword>
<dbReference type="Gene3D" id="3.30.565.10">
    <property type="entry name" value="Histidine kinase-like ATPase, C-terminal domain"/>
    <property type="match status" value="1"/>
</dbReference>
<dbReference type="InterPro" id="IPR011712">
    <property type="entry name" value="Sig_transdc_His_kin_sub3_dim/P"/>
</dbReference>
<organism evidence="6 7">
    <name type="scientific">Agromyces intestinalis</name>
    <dbReference type="NCBI Taxonomy" id="2592652"/>
    <lineage>
        <taxon>Bacteria</taxon>
        <taxon>Bacillati</taxon>
        <taxon>Actinomycetota</taxon>
        <taxon>Actinomycetes</taxon>
        <taxon>Micrococcales</taxon>
        <taxon>Microbacteriaceae</taxon>
        <taxon>Agromyces</taxon>
    </lineage>
</organism>
<dbReference type="GO" id="GO:0016020">
    <property type="term" value="C:membrane"/>
    <property type="evidence" value="ECO:0007669"/>
    <property type="project" value="InterPro"/>
</dbReference>
<dbReference type="CDD" id="cd16917">
    <property type="entry name" value="HATPase_UhpB-NarQ-NarX-like"/>
    <property type="match status" value="1"/>
</dbReference>
<feature type="transmembrane region" description="Helical" evidence="4">
    <location>
        <begin position="38"/>
        <end position="55"/>
    </location>
</feature>
<evidence type="ECO:0000256" key="1">
    <source>
        <dbReference type="ARBA" id="ARBA00022679"/>
    </source>
</evidence>
<dbReference type="GO" id="GO:0046983">
    <property type="term" value="F:protein dimerization activity"/>
    <property type="evidence" value="ECO:0007669"/>
    <property type="project" value="InterPro"/>
</dbReference>
<dbReference type="PANTHER" id="PTHR24421">
    <property type="entry name" value="NITRATE/NITRITE SENSOR PROTEIN NARX-RELATED"/>
    <property type="match status" value="1"/>
</dbReference>
<dbReference type="PANTHER" id="PTHR24421:SF63">
    <property type="entry name" value="SENSOR HISTIDINE KINASE DESK"/>
    <property type="match status" value="1"/>
</dbReference>
<evidence type="ECO:0000259" key="5">
    <source>
        <dbReference type="Pfam" id="PF07730"/>
    </source>
</evidence>
<dbReference type="InterPro" id="IPR050482">
    <property type="entry name" value="Sensor_HK_TwoCompSys"/>
</dbReference>
<evidence type="ECO:0000313" key="7">
    <source>
        <dbReference type="Proteomes" id="UP000324678"/>
    </source>
</evidence>
<feature type="domain" description="Signal transduction histidine kinase subgroup 3 dimerisation and phosphoacceptor" evidence="5">
    <location>
        <begin position="207"/>
        <end position="270"/>
    </location>
</feature>
<dbReference type="Gene3D" id="1.20.5.1930">
    <property type="match status" value="1"/>
</dbReference>
<dbReference type="RefSeq" id="WP_149159355.1">
    <property type="nucleotide sequence ID" value="NZ_CP043505.1"/>
</dbReference>
<evidence type="ECO:0000256" key="3">
    <source>
        <dbReference type="ARBA" id="ARBA00023012"/>
    </source>
</evidence>
<accession>A0A5C1YBE4</accession>
<evidence type="ECO:0000256" key="4">
    <source>
        <dbReference type="SAM" id="Phobius"/>
    </source>
</evidence>
<keyword evidence="4" id="KW-1133">Transmembrane helix</keyword>
<dbReference type="EMBL" id="CP043505">
    <property type="protein sequence ID" value="QEO13331.1"/>
    <property type="molecule type" value="Genomic_DNA"/>
</dbReference>
<gene>
    <name evidence="6" type="ORF">FLP10_02045</name>
</gene>
<keyword evidence="1" id="KW-0808">Transferase</keyword>
<dbReference type="KEGG" id="ail:FLP10_02045"/>
<proteinExistence type="predicted"/>